<dbReference type="SUPFAM" id="SSF53850">
    <property type="entry name" value="Periplasmic binding protein-like II"/>
    <property type="match status" value="1"/>
</dbReference>
<dbReference type="PANTHER" id="PTHR30290:SF9">
    <property type="entry name" value="OLIGOPEPTIDE-BINDING PROTEIN APPA"/>
    <property type="match status" value="1"/>
</dbReference>
<feature type="signal peptide" evidence="4">
    <location>
        <begin position="1"/>
        <end position="24"/>
    </location>
</feature>
<dbReference type="InterPro" id="IPR000914">
    <property type="entry name" value="SBP_5_dom"/>
</dbReference>
<evidence type="ECO:0000256" key="2">
    <source>
        <dbReference type="ARBA" id="ARBA00022448"/>
    </source>
</evidence>
<evidence type="ECO:0000256" key="3">
    <source>
        <dbReference type="ARBA" id="ARBA00022729"/>
    </source>
</evidence>
<gene>
    <name evidence="6" type="ORF">F1C12_11090</name>
</gene>
<proteinExistence type="inferred from homology"/>
<dbReference type="PROSITE" id="PS51257">
    <property type="entry name" value="PROKAR_LIPOPROTEIN"/>
    <property type="match status" value="1"/>
</dbReference>
<protein>
    <submittedName>
        <fullName evidence="6">ABC transporter substrate-binding protein</fullName>
    </submittedName>
</protein>
<dbReference type="EMBL" id="CP043641">
    <property type="protein sequence ID" value="QNE35618.1"/>
    <property type="molecule type" value="Genomic_DNA"/>
</dbReference>
<dbReference type="GO" id="GO:1904680">
    <property type="term" value="F:peptide transmembrane transporter activity"/>
    <property type="evidence" value="ECO:0007669"/>
    <property type="project" value="TreeGrafter"/>
</dbReference>
<evidence type="ECO:0000256" key="1">
    <source>
        <dbReference type="ARBA" id="ARBA00005695"/>
    </source>
</evidence>
<sequence length="556" mass="57832">MTVLSRIHKSAALLAGVALVAGLAACTGAHSTTASSHGPTTLRMAATATGPFTDQLNPFLQATMSAAGYSVSVMYEPLMMVDYANSTTTPWLAKKSSWNSSGTELTIDLHPGVKWSDGTPLTADDVAFTFGLMQKYKALNFNGLPLASATATDPTTVTVDFTRPAFQTLWYLTMPVQKKQWSTVADPVTFANTAPIGTGPYALKSFTPQAITYQKNPHYWRAASPKIDTVQYLSFDSESSMDAAIEGKQVDWIASSNTNPATITATSPKTLGSYTANLGVSIYLIPNDTTGPTADKAVRKAISQAIDRSAIAAASLGPGATPTKNVTGLDGSPSLIASKYKKQTFGNGSAATAKATLKAAGYKAGSDGYLVSPQGAPLAITLTVPASATYGDWTRTATLLAGQLKAAGIKLETKTESVAAWRDDTAKGNFQLTMRASGGTGNVYDAVSRIVTQPPTPIGGSALLNWERYTNPAASGLLHSMSASQTGSAAYTKAIAGLQDLLVEDVPVIPLGYAAAVGIWRTDTFTGWPSASSPYALPVASKPNVAQILATVSAAG</sequence>
<dbReference type="GO" id="GO:0042597">
    <property type="term" value="C:periplasmic space"/>
    <property type="evidence" value="ECO:0007669"/>
    <property type="project" value="UniProtKB-ARBA"/>
</dbReference>
<evidence type="ECO:0000313" key="6">
    <source>
        <dbReference type="EMBL" id="QNE35618.1"/>
    </source>
</evidence>
<dbReference type="Pfam" id="PF00496">
    <property type="entry name" value="SBP_bac_5"/>
    <property type="match status" value="1"/>
</dbReference>
<dbReference type="AlphaFoldDB" id="A0A7G6YAV3"/>
<dbReference type="Gene3D" id="3.10.105.10">
    <property type="entry name" value="Dipeptide-binding Protein, Domain 3"/>
    <property type="match status" value="1"/>
</dbReference>
<dbReference type="InterPro" id="IPR030678">
    <property type="entry name" value="Peptide/Ni-bd"/>
</dbReference>
<keyword evidence="2" id="KW-0813">Transport</keyword>
<dbReference type="Gene3D" id="3.40.190.10">
    <property type="entry name" value="Periplasmic binding protein-like II"/>
    <property type="match status" value="1"/>
</dbReference>
<dbReference type="RefSeq" id="WP_185275088.1">
    <property type="nucleotide sequence ID" value="NZ_CP043641.1"/>
</dbReference>
<dbReference type="GO" id="GO:0015833">
    <property type="term" value="P:peptide transport"/>
    <property type="evidence" value="ECO:0007669"/>
    <property type="project" value="TreeGrafter"/>
</dbReference>
<dbReference type="InterPro" id="IPR039424">
    <property type="entry name" value="SBP_5"/>
</dbReference>
<dbReference type="KEGG" id="lse:F1C12_11090"/>
<accession>A0A7G6YAV3</accession>
<evidence type="ECO:0000313" key="7">
    <source>
        <dbReference type="Proteomes" id="UP000515511"/>
    </source>
</evidence>
<name>A0A7G6YAV3_9MICO</name>
<dbReference type="CDD" id="cd08509">
    <property type="entry name" value="PBP2_TmCBP_oligosaccharides_like"/>
    <property type="match status" value="1"/>
</dbReference>
<reference evidence="7" key="1">
    <citation type="submission" date="2019-09" db="EMBL/GenBank/DDBJ databases">
        <title>Antimicrobial potential of Antarctic Bacteria.</title>
        <authorList>
            <person name="Benaud N."/>
            <person name="Edwards R.J."/>
            <person name="Ferrari B.C."/>
        </authorList>
    </citation>
    <scope>NUCLEOTIDE SEQUENCE [LARGE SCALE GENOMIC DNA]</scope>
    <source>
        <strain evidence="7">INR9</strain>
    </source>
</reference>
<dbReference type="Proteomes" id="UP000515511">
    <property type="component" value="Chromosome"/>
</dbReference>
<dbReference type="Gene3D" id="3.90.76.10">
    <property type="entry name" value="Dipeptide-binding Protein, Domain 1"/>
    <property type="match status" value="1"/>
</dbReference>
<dbReference type="PIRSF" id="PIRSF002741">
    <property type="entry name" value="MppA"/>
    <property type="match status" value="1"/>
</dbReference>
<dbReference type="GO" id="GO:0043190">
    <property type="term" value="C:ATP-binding cassette (ABC) transporter complex"/>
    <property type="evidence" value="ECO:0007669"/>
    <property type="project" value="InterPro"/>
</dbReference>
<organism evidence="6 7">
    <name type="scientific">Leifsonia shinshuensis</name>
    <dbReference type="NCBI Taxonomy" id="150026"/>
    <lineage>
        <taxon>Bacteria</taxon>
        <taxon>Bacillati</taxon>
        <taxon>Actinomycetota</taxon>
        <taxon>Actinomycetes</taxon>
        <taxon>Micrococcales</taxon>
        <taxon>Microbacteriaceae</taxon>
        <taxon>Leifsonia</taxon>
    </lineage>
</organism>
<comment type="similarity">
    <text evidence="1">Belongs to the bacterial solute-binding protein 5 family.</text>
</comment>
<evidence type="ECO:0000256" key="4">
    <source>
        <dbReference type="SAM" id="SignalP"/>
    </source>
</evidence>
<feature type="domain" description="Solute-binding protein family 5" evidence="5">
    <location>
        <begin position="89"/>
        <end position="440"/>
    </location>
</feature>
<keyword evidence="3 4" id="KW-0732">Signal</keyword>
<evidence type="ECO:0000259" key="5">
    <source>
        <dbReference type="Pfam" id="PF00496"/>
    </source>
</evidence>
<dbReference type="PANTHER" id="PTHR30290">
    <property type="entry name" value="PERIPLASMIC BINDING COMPONENT OF ABC TRANSPORTER"/>
    <property type="match status" value="1"/>
</dbReference>
<feature type="chain" id="PRO_5038591261" evidence="4">
    <location>
        <begin position="25"/>
        <end position="556"/>
    </location>
</feature>